<evidence type="ECO:0000313" key="1">
    <source>
        <dbReference type="EnsemblMetazoa" id="Aqu2.1.21161_001"/>
    </source>
</evidence>
<proteinExistence type="predicted"/>
<protein>
    <submittedName>
        <fullName evidence="1">Uncharacterized protein</fullName>
    </submittedName>
</protein>
<accession>A0A1X7U0E2</accession>
<name>A0A1X7U0E2_AMPQE</name>
<dbReference type="InParanoid" id="A0A1X7U0E2"/>
<reference evidence="1" key="1">
    <citation type="submission" date="2017-05" db="UniProtKB">
        <authorList>
            <consortium name="EnsemblMetazoa"/>
        </authorList>
    </citation>
    <scope>IDENTIFICATION</scope>
</reference>
<organism evidence="1">
    <name type="scientific">Amphimedon queenslandica</name>
    <name type="common">Sponge</name>
    <dbReference type="NCBI Taxonomy" id="400682"/>
    <lineage>
        <taxon>Eukaryota</taxon>
        <taxon>Metazoa</taxon>
        <taxon>Porifera</taxon>
        <taxon>Demospongiae</taxon>
        <taxon>Heteroscleromorpha</taxon>
        <taxon>Haplosclerida</taxon>
        <taxon>Niphatidae</taxon>
        <taxon>Amphimedon</taxon>
    </lineage>
</organism>
<dbReference type="EnsemblMetazoa" id="Aqu2.1.21161_001">
    <property type="protein sequence ID" value="Aqu2.1.21161_001"/>
    <property type="gene ID" value="Aqu2.1.21161"/>
</dbReference>
<dbReference type="AlphaFoldDB" id="A0A1X7U0E2"/>
<sequence length="82" mass="10133">MVTQSRATQIHIIFDIILMQRIQQWHQHQLRLLHQPQTQLDQQMILQQLQFVSQQQHLLLQLLLQPQRLWLCLFLHLMCFHF</sequence>